<keyword evidence="5 6" id="KW-0408">Iron</keyword>
<dbReference type="GO" id="GO:0020037">
    <property type="term" value="F:heme binding"/>
    <property type="evidence" value="ECO:0007669"/>
    <property type="project" value="InterPro"/>
</dbReference>
<sequence length="516" mass="59038">MENATFNSLKDSLVNQAWPDMWKPVLALVLLGIVSMKLFGGKSDGRRYPPGPKPLPFIGNMNLLFGDVLPKKLAEIAAQNKWPVMSFKLVNKQKVYVVSSPELTKEVLVTQGQTFASRSPPTFAQRYMVYGKDGKDTGVLFTHYSPTWRTNRKLMTVGQLQHRKIHGDAFIVDLLQVLYNELETKKGALSRNGEHPFEVRTLICRVFLLRIFLVFMFGPGAEKYGEELNALNDIMFYCLDMSEFAKWFFPHIEPLFDLYWGRYVTRKCMADKFRILKTILEDRSRYGGEKKWSFCDLLADSEKNGEISTDGSMHLLDEVIFAGQETTAKAIEGAIKELADRPDILKKIQAEMDEKIGKKQLRLEDVEKLPYFQAFIKECLRLHRTLTILVPHVNMEDTKLDGYDIPKGSSIWINVWAMAHNPEIFPDPFVLKPERFLNKEVGLAGEDPSYIVFGAGRRICPGSPLAMNCTHMIVGSLAQRYDIKFPSDWTKDKKTVFGFIPKERALEVCFTKREGF</sequence>
<evidence type="ECO:0008006" key="12">
    <source>
        <dbReference type="Google" id="ProtNLM"/>
    </source>
</evidence>
<keyword evidence="10" id="KW-1185">Reference proteome</keyword>
<dbReference type="Proteomes" id="UP000077202">
    <property type="component" value="Unassembled WGS sequence"/>
</dbReference>
<dbReference type="GO" id="GO:0005506">
    <property type="term" value="F:iron ion binding"/>
    <property type="evidence" value="ECO:0007669"/>
    <property type="project" value="InterPro"/>
</dbReference>
<dbReference type="PRINTS" id="PR00385">
    <property type="entry name" value="P450"/>
</dbReference>
<keyword evidence="2 6" id="KW-0349">Heme</keyword>
<dbReference type="PRINTS" id="PR00463">
    <property type="entry name" value="EP450I"/>
</dbReference>
<evidence type="ECO:0000256" key="6">
    <source>
        <dbReference type="PIRSR" id="PIRSR602401-1"/>
    </source>
</evidence>
<organism evidence="9 10">
    <name type="scientific">Marchantia polymorpha subsp. ruderalis</name>
    <dbReference type="NCBI Taxonomy" id="1480154"/>
    <lineage>
        <taxon>Eukaryota</taxon>
        <taxon>Viridiplantae</taxon>
        <taxon>Streptophyta</taxon>
        <taxon>Embryophyta</taxon>
        <taxon>Marchantiophyta</taxon>
        <taxon>Marchantiopsida</taxon>
        <taxon>Marchantiidae</taxon>
        <taxon>Marchantiales</taxon>
        <taxon>Marchantiaceae</taxon>
        <taxon>Marchantia</taxon>
    </lineage>
</organism>
<dbReference type="PROSITE" id="PS00086">
    <property type="entry name" value="CYTOCHROME_P450"/>
    <property type="match status" value="1"/>
</dbReference>
<keyword evidence="7" id="KW-0503">Monooxygenase</keyword>
<reference evidence="8" key="2">
    <citation type="journal article" date="2019" name="Curr. Biol.">
        <title>Chromatin organization in early land plants reveals an ancestral association between H3K27me3, transposons, and constitutive heterochromatin.</title>
        <authorList>
            <person name="Montgomery S.A."/>
            <person name="Tanizawa Y."/>
            <person name="Galik B."/>
            <person name="Wang N."/>
            <person name="Ito T."/>
            <person name="Mochizuki T."/>
            <person name="Akimcheva S."/>
            <person name="Bowman J."/>
            <person name="Cognat V."/>
            <person name="Drouard L."/>
            <person name="Ekker H."/>
            <person name="Houng S."/>
            <person name="Kohchi T."/>
            <person name="Lin S."/>
            <person name="Liu L.D."/>
            <person name="Nakamura Y."/>
            <person name="Valeeva L.R."/>
            <person name="Shakirov E.V."/>
            <person name="Shippen D.E."/>
            <person name="Wei W."/>
            <person name="Yagura M."/>
            <person name="Yamaoka S."/>
            <person name="Yamato K.T."/>
            <person name="Liu C."/>
            <person name="Berger F."/>
        </authorList>
    </citation>
    <scope>NUCLEOTIDE SEQUENCE [LARGE SCALE GENOMIC DNA]</scope>
    <source>
        <strain evidence="8">Tak-1</strain>
    </source>
</reference>
<dbReference type="Gene3D" id="1.10.630.10">
    <property type="entry name" value="Cytochrome P450"/>
    <property type="match status" value="1"/>
</dbReference>
<evidence type="ECO:0000256" key="3">
    <source>
        <dbReference type="ARBA" id="ARBA00022723"/>
    </source>
</evidence>
<dbReference type="EMBL" id="AP019870">
    <property type="protein sequence ID" value="BBN12766.1"/>
    <property type="molecule type" value="Genomic_DNA"/>
</dbReference>
<comment type="similarity">
    <text evidence="1 7">Belongs to the cytochrome P450 family.</text>
</comment>
<dbReference type="GO" id="GO:0016705">
    <property type="term" value="F:oxidoreductase activity, acting on paired donors, with incorporation or reduction of molecular oxygen"/>
    <property type="evidence" value="ECO:0007669"/>
    <property type="project" value="InterPro"/>
</dbReference>
<dbReference type="AlphaFoldDB" id="A0A176WJC2"/>
<evidence type="ECO:0000256" key="1">
    <source>
        <dbReference type="ARBA" id="ARBA00010617"/>
    </source>
</evidence>
<evidence type="ECO:0000256" key="4">
    <source>
        <dbReference type="ARBA" id="ARBA00023002"/>
    </source>
</evidence>
<dbReference type="InterPro" id="IPR017972">
    <property type="entry name" value="Cyt_P450_CS"/>
</dbReference>
<protein>
    <recommendedName>
        <fullName evidence="12">Cytochrome P450</fullName>
    </recommendedName>
</protein>
<evidence type="ECO:0000313" key="10">
    <source>
        <dbReference type="Proteomes" id="UP000077202"/>
    </source>
</evidence>
<dbReference type="EMBL" id="LVLJ01000822">
    <property type="protein sequence ID" value="OAE32455.1"/>
    <property type="molecule type" value="Genomic_DNA"/>
</dbReference>
<dbReference type="PANTHER" id="PTHR24289">
    <property type="entry name" value="STEROID 17-ALPHA-HYDROXYLASE/17,20 LYASE"/>
    <property type="match status" value="1"/>
</dbReference>
<dbReference type="InterPro" id="IPR001128">
    <property type="entry name" value="Cyt_P450"/>
</dbReference>
<proteinExistence type="inferred from homology"/>
<feature type="binding site" description="axial binding residue" evidence="6">
    <location>
        <position position="460"/>
    </location>
    <ligand>
        <name>heme</name>
        <dbReference type="ChEBI" id="CHEBI:30413"/>
    </ligand>
    <ligandPart>
        <name>Fe</name>
        <dbReference type="ChEBI" id="CHEBI:18248"/>
    </ligandPart>
</feature>
<evidence type="ECO:0000313" key="8">
    <source>
        <dbReference type="EMBL" id="BBN12766.1"/>
    </source>
</evidence>
<comment type="cofactor">
    <cofactor evidence="6">
        <name>heme</name>
        <dbReference type="ChEBI" id="CHEBI:30413"/>
    </cofactor>
</comment>
<dbReference type="Pfam" id="PF00067">
    <property type="entry name" value="p450"/>
    <property type="match status" value="1"/>
</dbReference>
<evidence type="ECO:0000256" key="7">
    <source>
        <dbReference type="RuleBase" id="RU000461"/>
    </source>
</evidence>
<gene>
    <name evidence="9" type="ORF">AXG93_3218s1280</name>
    <name evidence="8" type="ORF">Mp_5g22720</name>
</gene>
<dbReference type="Proteomes" id="UP001162541">
    <property type="component" value="Chromosome 5"/>
</dbReference>
<keyword evidence="3 6" id="KW-0479">Metal-binding</keyword>
<dbReference type="SUPFAM" id="SSF48264">
    <property type="entry name" value="Cytochrome P450"/>
    <property type="match status" value="1"/>
</dbReference>
<evidence type="ECO:0000256" key="2">
    <source>
        <dbReference type="ARBA" id="ARBA00022617"/>
    </source>
</evidence>
<dbReference type="PANTHER" id="PTHR24289:SF1">
    <property type="entry name" value="STEROID 17-ALPHA-HYDROXYLASE_17,20 LYASE"/>
    <property type="match status" value="1"/>
</dbReference>
<keyword evidence="4 7" id="KW-0560">Oxidoreductase</keyword>
<dbReference type="GO" id="GO:0004497">
    <property type="term" value="F:monooxygenase activity"/>
    <property type="evidence" value="ECO:0007669"/>
    <property type="project" value="UniProtKB-KW"/>
</dbReference>
<accession>A0A176WJC2</accession>
<dbReference type="InterPro" id="IPR036396">
    <property type="entry name" value="Cyt_P450_sf"/>
</dbReference>
<evidence type="ECO:0000313" key="11">
    <source>
        <dbReference type="Proteomes" id="UP001162541"/>
    </source>
</evidence>
<reference evidence="11" key="3">
    <citation type="journal article" date="2020" name="Curr. Biol.">
        <title>Chromatin organization in early land plants reveals an ancestral association between H3K27me3, transposons, and constitutive heterochromatin.</title>
        <authorList>
            <person name="Montgomery S.A."/>
            <person name="Tanizawa Y."/>
            <person name="Galik B."/>
            <person name="Wang N."/>
            <person name="Ito T."/>
            <person name="Mochizuki T."/>
            <person name="Akimcheva S."/>
            <person name="Bowman J.L."/>
            <person name="Cognat V."/>
            <person name="Marechal-Drouard L."/>
            <person name="Ekker H."/>
            <person name="Hong S.F."/>
            <person name="Kohchi T."/>
            <person name="Lin S.S."/>
            <person name="Liu L.D."/>
            <person name="Nakamura Y."/>
            <person name="Valeeva L.R."/>
            <person name="Shakirov E.V."/>
            <person name="Shippen D.E."/>
            <person name="Wei W.L."/>
            <person name="Yagura M."/>
            <person name="Yamaoka S."/>
            <person name="Yamato K.T."/>
            <person name="Liu C."/>
            <person name="Berger F."/>
        </authorList>
    </citation>
    <scope>NUCLEOTIDE SEQUENCE [LARGE SCALE GENOMIC DNA]</scope>
    <source>
        <strain evidence="11">Tak-1</strain>
    </source>
</reference>
<reference evidence="9 10" key="1">
    <citation type="submission" date="2016-03" db="EMBL/GenBank/DDBJ databases">
        <title>Mechanisms controlling the formation of the plant cell surface in tip-growing cells are functionally conserved among land plants.</title>
        <authorList>
            <person name="Honkanen S."/>
            <person name="Jones V.A."/>
            <person name="Morieri G."/>
            <person name="Champion C."/>
            <person name="Hetherington A.J."/>
            <person name="Kelly S."/>
            <person name="Saint-Marcoux D."/>
            <person name="Proust H."/>
            <person name="Prescott H."/>
            <person name="Dolan L."/>
        </authorList>
    </citation>
    <scope>NUCLEOTIDE SEQUENCE [LARGE SCALE GENOMIC DNA]</scope>
    <source>
        <strain evidence="10">cv. Tak-1 and cv. Tak-2</strain>
        <tissue evidence="9">Whole gametophyte</tissue>
    </source>
</reference>
<evidence type="ECO:0000313" key="9">
    <source>
        <dbReference type="EMBL" id="OAE32455.1"/>
    </source>
</evidence>
<name>A0A176WJC2_MARPO</name>
<evidence type="ECO:0000256" key="5">
    <source>
        <dbReference type="ARBA" id="ARBA00023004"/>
    </source>
</evidence>
<dbReference type="InterPro" id="IPR002401">
    <property type="entry name" value="Cyt_P450_E_grp-I"/>
</dbReference>